<name>A0A0D1XXG4_ANEMI</name>
<keyword evidence="6" id="KW-0813">Transport</keyword>
<evidence type="ECO:0000313" key="11">
    <source>
        <dbReference type="Proteomes" id="UP000182836"/>
    </source>
</evidence>
<dbReference type="InterPro" id="IPR052536">
    <property type="entry name" value="ABC-4_Integral_Memb_Prot"/>
</dbReference>
<evidence type="ECO:0000256" key="3">
    <source>
        <dbReference type="ARBA" id="ARBA00022692"/>
    </source>
</evidence>
<comment type="subcellular location">
    <subcellularLocation>
        <location evidence="1 6">Cell membrane</location>
        <topology evidence="1 6">Multi-pass membrane protein</topology>
    </subcellularLocation>
</comment>
<organism evidence="8 10">
    <name type="scientific">Aneurinibacillus migulanus</name>
    <name type="common">Bacillus migulanus</name>
    <dbReference type="NCBI Taxonomy" id="47500"/>
    <lineage>
        <taxon>Bacteria</taxon>
        <taxon>Bacillati</taxon>
        <taxon>Bacillota</taxon>
        <taxon>Bacilli</taxon>
        <taxon>Bacillales</taxon>
        <taxon>Paenibacillaceae</taxon>
        <taxon>Aneurinibacillus group</taxon>
        <taxon>Aneurinibacillus</taxon>
    </lineage>
</organism>
<sequence>MTFRRIARSNIKGNLYRYLTYYASTVCIVMIFFMYAAFIFHPDVATAHFRPSVRRGMILAEYIIIIFSFFFMLYSSSAFLTARKKEFGLLNLLGMSQPQLNRLLIYESIIISVLSIGTGIGLGFLFTKLFFMVLDVLLEMPEPLAFIIAPEALGLTFLSFFILSQLLFLVPLWRVGRTPIIELLRVARQPKQMPVYSKWLILFSLFCLGAGYGMAWWGGKDYLFILMLPILVATIIGTYFLFTQGSIAILYRLRHNRRLFYNRTNLLIVSQLIFKLKDNARVLFSVAILSAVVLTASGTFYTMFAGMKQWAELNVPDTFSFLAKNEDDAARFEQAVSSAASKEGIGVNTPERIIMLTMKVVTKVSGNVPPFRQPEEAHVLSVRDFNHRAERLGTPTIQLESGEMLLLTPYRQLTDPVYPVDTAITFTSGAVSETAKLKEQRAGTNLNLFTYTIVLPDSDFAALHAQVPPSSRHVYSVLNAEKWQKTKQLMTLVRSELPPSWQKDIATRIEPYLEERDSYALTLFLGVFVAILFFIAAGSMIYFRLFTELQEDRAQNMALSRIGMTEEELKRIATVQIGIIFFLPFLIGSIHAAFALKTLGDILAISVWNYGLLVIVVYFIMQLIYFLLSRHMYFRQIHRAG</sequence>
<feature type="transmembrane region" description="Helical" evidence="6">
    <location>
        <begin position="146"/>
        <end position="175"/>
    </location>
</feature>
<dbReference type="EMBL" id="LGUG01000004">
    <property type="protein sequence ID" value="KON97868.1"/>
    <property type="molecule type" value="Genomic_DNA"/>
</dbReference>
<keyword evidence="10" id="KW-1185">Reference proteome</keyword>
<dbReference type="PIRSF" id="PIRSF018968">
    <property type="entry name" value="ABC_permease_BceB"/>
    <property type="match status" value="1"/>
</dbReference>
<feature type="transmembrane region" description="Helical" evidence="6">
    <location>
        <begin position="62"/>
        <end position="82"/>
    </location>
</feature>
<dbReference type="Proteomes" id="UP000037269">
    <property type="component" value="Unassembled WGS sequence"/>
</dbReference>
<feature type="transmembrane region" description="Helical" evidence="6">
    <location>
        <begin position="223"/>
        <end position="251"/>
    </location>
</feature>
<feature type="domain" description="ABC3 transporter permease C-terminal" evidence="7">
    <location>
        <begin position="62"/>
        <end position="179"/>
    </location>
</feature>
<evidence type="ECO:0000256" key="2">
    <source>
        <dbReference type="ARBA" id="ARBA00022475"/>
    </source>
</evidence>
<feature type="transmembrane region" description="Helical" evidence="6">
    <location>
        <begin position="103"/>
        <end position="126"/>
    </location>
</feature>
<dbReference type="RefSeq" id="WP_043067801.1">
    <property type="nucleotide sequence ID" value="NZ_BJOA01000027.1"/>
</dbReference>
<dbReference type="OrthoDB" id="1937696at2"/>
<feature type="transmembrane region" description="Helical" evidence="6">
    <location>
        <begin position="607"/>
        <end position="628"/>
    </location>
</feature>
<feature type="transmembrane region" description="Helical" evidence="6">
    <location>
        <begin position="572"/>
        <end position="595"/>
    </location>
</feature>
<comment type="similarity">
    <text evidence="6">Belongs to the ABC-4 integral membrane protein family.</text>
</comment>
<keyword evidence="4 6" id="KW-1133">Transmembrane helix</keyword>
<evidence type="ECO:0000256" key="1">
    <source>
        <dbReference type="ARBA" id="ARBA00004651"/>
    </source>
</evidence>
<evidence type="ECO:0000256" key="6">
    <source>
        <dbReference type="PIRNR" id="PIRNR018968"/>
    </source>
</evidence>
<keyword evidence="2 6" id="KW-1003">Cell membrane</keyword>
<evidence type="ECO:0000256" key="4">
    <source>
        <dbReference type="ARBA" id="ARBA00022989"/>
    </source>
</evidence>
<reference evidence="8 10" key="1">
    <citation type="submission" date="2015-07" db="EMBL/GenBank/DDBJ databases">
        <title>Fjat-14205 dsm 2895.</title>
        <authorList>
            <person name="Liu B."/>
            <person name="Wang J."/>
            <person name="Zhu Y."/>
            <person name="Liu G."/>
            <person name="Chen Q."/>
            <person name="Chen Z."/>
            <person name="Lan J."/>
            <person name="Che J."/>
            <person name="Ge C."/>
            <person name="Shi H."/>
            <person name="Pan Z."/>
            <person name="Liu X."/>
        </authorList>
    </citation>
    <scope>NUCLEOTIDE SEQUENCE [LARGE SCALE GENOMIC DNA]</scope>
    <source>
        <strain evidence="8 10">DSM 2895</strain>
    </source>
</reference>
<accession>A0A0D1XXG4</accession>
<feature type="transmembrane region" description="Helical" evidence="6">
    <location>
        <begin position="282"/>
        <end position="304"/>
    </location>
</feature>
<dbReference type="PANTHER" id="PTHR46795:SF1">
    <property type="entry name" value="ABC TRANSPORTER PERMEASE PROTEIN"/>
    <property type="match status" value="1"/>
</dbReference>
<protein>
    <submittedName>
        <fullName evidence="9">Putative ABC transport system permease protein</fullName>
    </submittedName>
</protein>
<evidence type="ECO:0000313" key="10">
    <source>
        <dbReference type="Proteomes" id="UP000037269"/>
    </source>
</evidence>
<dbReference type="InterPro" id="IPR027022">
    <property type="entry name" value="ABC_permease_BceB-typ"/>
</dbReference>
<evidence type="ECO:0000256" key="5">
    <source>
        <dbReference type="ARBA" id="ARBA00023136"/>
    </source>
</evidence>
<evidence type="ECO:0000313" key="9">
    <source>
        <dbReference type="EMBL" id="SDH96383.1"/>
    </source>
</evidence>
<reference evidence="9 11" key="2">
    <citation type="submission" date="2016-10" db="EMBL/GenBank/DDBJ databases">
        <authorList>
            <person name="de Groot N.N."/>
        </authorList>
    </citation>
    <scope>NUCLEOTIDE SEQUENCE [LARGE SCALE GENOMIC DNA]</scope>
    <source>
        <strain evidence="9 11">DSM 2895</strain>
    </source>
</reference>
<dbReference type="AlphaFoldDB" id="A0A0D1XXG4"/>
<feature type="transmembrane region" description="Helical" evidence="6">
    <location>
        <begin position="21"/>
        <end position="42"/>
    </location>
</feature>
<evidence type="ECO:0000259" key="7">
    <source>
        <dbReference type="Pfam" id="PF02687"/>
    </source>
</evidence>
<dbReference type="GeneID" id="42307990"/>
<keyword evidence="5 6" id="KW-0472">Membrane</keyword>
<dbReference type="InterPro" id="IPR003838">
    <property type="entry name" value="ABC3_permease_C"/>
</dbReference>
<keyword evidence="3 6" id="KW-0812">Transmembrane</keyword>
<feature type="transmembrane region" description="Helical" evidence="6">
    <location>
        <begin position="196"/>
        <end position="217"/>
    </location>
</feature>
<dbReference type="Pfam" id="PF02687">
    <property type="entry name" value="FtsX"/>
    <property type="match status" value="1"/>
</dbReference>
<gene>
    <name evidence="8" type="ORF">AF333_22970</name>
    <name evidence="9" type="ORF">SAMN04487909_10161</name>
</gene>
<evidence type="ECO:0000313" key="8">
    <source>
        <dbReference type="EMBL" id="KON97868.1"/>
    </source>
</evidence>
<dbReference type="Proteomes" id="UP000182836">
    <property type="component" value="Unassembled WGS sequence"/>
</dbReference>
<dbReference type="GO" id="GO:0005886">
    <property type="term" value="C:plasma membrane"/>
    <property type="evidence" value="ECO:0007669"/>
    <property type="project" value="UniProtKB-SubCell"/>
</dbReference>
<feature type="transmembrane region" description="Helical" evidence="6">
    <location>
        <begin position="519"/>
        <end position="543"/>
    </location>
</feature>
<dbReference type="PANTHER" id="PTHR46795">
    <property type="entry name" value="ABC TRANSPORTER PERMEASE-RELATED-RELATED"/>
    <property type="match status" value="1"/>
</dbReference>
<proteinExistence type="inferred from homology"/>
<dbReference type="STRING" id="47500.AF333_22970"/>
<dbReference type="GO" id="GO:0055085">
    <property type="term" value="P:transmembrane transport"/>
    <property type="evidence" value="ECO:0007669"/>
    <property type="project" value="UniProtKB-UniRule"/>
</dbReference>
<dbReference type="PATRIC" id="fig|47500.8.peg.3117"/>
<dbReference type="EMBL" id="FNED01000001">
    <property type="protein sequence ID" value="SDH96383.1"/>
    <property type="molecule type" value="Genomic_DNA"/>
</dbReference>